<comment type="similarity">
    <text evidence="1">Belongs to the sulfur carrier protein TusA family.</text>
</comment>
<dbReference type="RefSeq" id="WP_279524065.1">
    <property type="nucleotide sequence ID" value="NZ_JARVII010000007.1"/>
</dbReference>
<organism evidence="3 4">
    <name type="scientific">Ottowia cancrivicina</name>
    <dbReference type="NCBI Taxonomy" id="3040346"/>
    <lineage>
        <taxon>Bacteria</taxon>
        <taxon>Pseudomonadati</taxon>
        <taxon>Pseudomonadota</taxon>
        <taxon>Betaproteobacteria</taxon>
        <taxon>Burkholderiales</taxon>
        <taxon>Comamonadaceae</taxon>
        <taxon>Ottowia</taxon>
    </lineage>
</organism>
<keyword evidence="4" id="KW-1185">Reference proteome</keyword>
<sequence>MTGWHRQRFSRTARESSVKLPALGLVCPFPLVEAKETMAKINKGDCLEIEFDCTQATEAIPAWAAEEGYEVTNYEQIDDAKWTITVMKQTSKCGQKTKFM</sequence>
<dbReference type="CDD" id="cd00291">
    <property type="entry name" value="SirA_YedF_YeeD"/>
    <property type="match status" value="1"/>
</dbReference>
<dbReference type="AlphaFoldDB" id="A0AAW6RK30"/>
<dbReference type="InterPro" id="IPR001455">
    <property type="entry name" value="TusA-like"/>
</dbReference>
<reference evidence="3 4" key="1">
    <citation type="submission" date="2023-04" db="EMBL/GenBank/DDBJ databases">
        <title>Ottowia paracancer sp. nov., isolated from human stomach.</title>
        <authorList>
            <person name="Song Y."/>
        </authorList>
    </citation>
    <scope>NUCLEOTIDE SEQUENCE [LARGE SCALE GENOMIC DNA]</scope>
    <source>
        <strain evidence="3 4">10c7w1</strain>
    </source>
</reference>
<protein>
    <submittedName>
        <fullName evidence="3">Sulfurtransferase TusA family protein</fullName>
    </submittedName>
</protein>
<evidence type="ECO:0000313" key="4">
    <source>
        <dbReference type="Proteomes" id="UP001237156"/>
    </source>
</evidence>
<dbReference type="InterPro" id="IPR036868">
    <property type="entry name" value="TusA-like_sf"/>
</dbReference>
<evidence type="ECO:0000313" key="3">
    <source>
        <dbReference type="EMBL" id="MDG9699107.1"/>
    </source>
</evidence>
<dbReference type="Pfam" id="PF01206">
    <property type="entry name" value="TusA"/>
    <property type="match status" value="1"/>
</dbReference>
<evidence type="ECO:0000259" key="2">
    <source>
        <dbReference type="Pfam" id="PF01206"/>
    </source>
</evidence>
<comment type="caution">
    <text evidence="3">The sequence shown here is derived from an EMBL/GenBank/DDBJ whole genome shotgun (WGS) entry which is preliminary data.</text>
</comment>
<evidence type="ECO:0000256" key="1">
    <source>
        <dbReference type="ARBA" id="ARBA00008984"/>
    </source>
</evidence>
<proteinExistence type="inferred from homology"/>
<feature type="domain" description="UPF0033" evidence="2">
    <location>
        <begin position="22"/>
        <end position="88"/>
    </location>
</feature>
<dbReference type="SUPFAM" id="SSF64307">
    <property type="entry name" value="SirA-like"/>
    <property type="match status" value="1"/>
</dbReference>
<dbReference type="EMBL" id="JARVII010000007">
    <property type="protein sequence ID" value="MDG9699107.1"/>
    <property type="molecule type" value="Genomic_DNA"/>
</dbReference>
<dbReference type="Proteomes" id="UP001237156">
    <property type="component" value="Unassembled WGS sequence"/>
</dbReference>
<accession>A0AAW6RK30</accession>
<gene>
    <name evidence="3" type="ORF">QB898_05115</name>
</gene>
<dbReference type="PANTHER" id="PTHR33279">
    <property type="entry name" value="SULFUR CARRIER PROTEIN YEDF-RELATED"/>
    <property type="match status" value="1"/>
</dbReference>
<name>A0AAW6RK30_9BURK</name>
<dbReference type="Gene3D" id="3.30.110.40">
    <property type="entry name" value="TusA-like domain"/>
    <property type="match status" value="1"/>
</dbReference>
<dbReference type="PANTHER" id="PTHR33279:SF6">
    <property type="entry name" value="SULFUR CARRIER PROTEIN YEDF-RELATED"/>
    <property type="match status" value="1"/>
</dbReference>